<keyword evidence="2" id="KW-1185">Reference proteome</keyword>
<proteinExistence type="predicted"/>
<organism evidence="1 2">
    <name type="scientific">Mycteria americana</name>
    <name type="common">Wood stork</name>
    <dbReference type="NCBI Taxonomy" id="33587"/>
    <lineage>
        <taxon>Eukaryota</taxon>
        <taxon>Metazoa</taxon>
        <taxon>Chordata</taxon>
        <taxon>Craniata</taxon>
        <taxon>Vertebrata</taxon>
        <taxon>Euteleostomi</taxon>
        <taxon>Archelosauria</taxon>
        <taxon>Archosauria</taxon>
        <taxon>Dinosauria</taxon>
        <taxon>Saurischia</taxon>
        <taxon>Theropoda</taxon>
        <taxon>Coelurosauria</taxon>
        <taxon>Aves</taxon>
        <taxon>Neognathae</taxon>
        <taxon>Neoaves</taxon>
        <taxon>Aequornithes</taxon>
        <taxon>Ciconiiformes</taxon>
        <taxon>Ciconiidae</taxon>
        <taxon>Mycteria</taxon>
    </lineage>
</organism>
<gene>
    <name evidence="1" type="ORF">QYF61_000212</name>
</gene>
<dbReference type="AlphaFoldDB" id="A0AAN7NCG3"/>
<evidence type="ECO:0000313" key="2">
    <source>
        <dbReference type="Proteomes" id="UP001333110"/>
    </source>
</evidence>
<dbReference type="EMBL" id="JAUNZN010000003">
    <property type="protein sequence ID" value="KAK4823245.1"/>
    <property type="molecule type" value="Genomic_DNA"/>
</dbReference>
<reference evidence="1 2" key="1">
    <citation type="journal article" date="2023" name="J. Hered.">
        <title>Chromosome-level genome of the wood stork (Mycteria americana) provides insight into avian chromosome evolution.</title>
        <authorList>
            <person name="Flamio R. Jr."/>
            <person name="Ramstad K.M."/>
        </authorList>
    </citation>
    <scope>NUCLEOTIDE SEQUENCE [LARGE SCALE GENOMIC DNA]</scope>
    <source>
        <strain evidence="1">JAX WOST 10</strain>
    </source>
</reference>
<protein>
    <submittedName>
        <fullName evidence="1">Uncharacterized protein</fullName>
    </submittedName>
</protein>
<accession>A0AAN7NCG3</accession>
<dbReference type="Proteomes" id="UP001333110">
    <property type="component" value="Unassembled WGS sequence"/>
</dbReference>
<sequence length="182" mass="21690">MELLERLQRTATKMVRGMEHHSYEERLRDLEKRRLQGDLIAAFQYLKGVYKKDEDKLFRRACCDRTRGNGFKLEEGRFRWKEEILHYEGGETLEQVAQRGGRCPIPGNIQGQSESNGETARCLRDWCRLYVERLGELGLFNLKRKRKHHVDYSALVRPLLEYCLQFWAPLYKRKVELLEKAQ</sequence>
<evidence type="ECO:0000313" key="1">
    <source>
        <dbReference type="EMBL" id="KAK4823245.1"/>
    </source>
</evidence>
<comment type="caution">
    <text evidence="1">The sequence shown here is derived from an EMBL/GenBank/DDBJ whole genome shotgun (WGS) entry which is preliminary data.</text>
</comment>
<name>A0AAN7NCG3_MYCAM</name>